<dbReference type="RefSeq" id="WP_341700909.1">
    <property type="nucleotide sequence ID" value="NZ_JBBYHU010000024.1"/>
</dbReference>
<proteinExistence type="predicted"/>
<accession>A0ABU9HNG7</accession>
<organism evidence="1 2">
    <name type="scientific">Flavobacterium flavipallidum</name>
    <dbReference type="NCBI Taxonomy" id="3139140"/>
    <lineage>
        <taxon>Bacteria</taxon>
        <taxon>Pseudomonadati</taxon>
        <taxon>Bacteroidota</taxon>
        <taxon>Flavobacteriia</taxon>
        <taxon>Flavobacteriales</taxon>
        <taxon>Flavobacteriaceae</taxon>
        <taxon>Flavobacterium</taxon>
    </lineage>
</organism>
<name>A0ABU9HNG7_9FLAO</name>
<reference evidence="1 2" key="1">
    <citation type="submission" date="2024-04" db="EMBL/GenBank/DDBJ databases">
        <title>Flavobacterium sp. DGU99 16S ribosomal RNA gene Genome sequencing and assembly.</title>
        <authorList>
            <person name="Park S."/>
        </authorList>
    </citation>
    <scope>NUCLEOTIDE SEQUENCE [LARGE SCALE GENOMIC DNA]</scope>
    <source>
        <strain evidence="1 2">DGU99</strain>
    </source>
</reference>
<protein>
    <submittedName>
        <fullName evidence="1">RteC domain-containing protein</fullName>
    </submittedName>
</protein>
<comment type="caution">
    <text evidence="1">The sequence shown here is derived from an EMBL/GenBank/DDBJ whole genome shotgun (WGS) entry which is preliminary data.</text>
</comment>
<keyword evidence="2" id="KW-1185">Reference proteome</keyword>
<dbReference type="InterPro" id="IPR018534">
    <property type="entry name" value="Tet_reg_excision_RteC"/>
</dbReference>
<dbReference type="Proteomes" id="UP001398556">
    <property type="component" value="Unassembled WGS sequence"/>
</dbReference>
<dbReference type="Pfam" id="PF09357">
    <property type="entry name" value="RteC"/>
    <property type="match status" value="1"/>
</dbReference>
<evidence type="ECO:0000313" key="2">
    <source>
        <dbReference type="Proteomes" id="UP001398556"/>
    </source>
</evidence>
<evidence type="ECO:0000313" key="1">
    <source>
        <dbReference type="EMBL" id="MEL1241696.1"/>
    </source>
</evidence>
<dbReference type="EMBL" id="JBBYHU010000024">
    <property type="protein sequence ID" value="MEL1241696.1"/>
    <property type="molecule type" value="Genomic_DNA"/>
</dbReference>
<gene>
    <name evidence="1" type="ORF">AAEO59_11605</name>
</gene>
<sequence>MKPYDFNYFYEFECEYEALKNSKYDVLELCHKMIEFIQEKLKELGKWLKSHIFSTIQEEIQFFKELKPKMVSKIIYHQQLLKIEGSLPPTKKKKKKHYEKELVKLYEYGMNNKEFYEYYRSKGSYKDEEYFVRKQYKNLWDNCSHLISDSKLCTSHDFILATFIANEILEGYLEKKLEELNGNHLINNSLLNSNLNWTASKVDLVELIYALHLSGAINAGNCDVKEIATYFGKMFNVDIEDNIYRAFIDIKSRKTIQTKFLNTITENLNRKMKEDEL</sequence>